<accession>A0A9Y2AKL9</accession>
<evidence type="ECO:0000313" key="21">
    <source>
        <dbReference type="Proteomes" id="UP001243623"/>
    </source>
</evidence>
<comment type="pathway">
    <text evidence="3 19">Cofactor biosynthesis; adenosylcobalamin biosynthesis; adenosylcobalamin from cob(II)yrinate a,c-diamide: step 7/7.</text>
</comment>
<comment type="catalytic activity">
    <reaction evidence="17 19">
        <text>alpha-ribazole + adenosylcob(III)inamide-GDP = adenosylcob(III)alamin + GMP + H(+)</text>
        <dbReference type="Rhea" id="RHEA:16049"/>
        <dbReference type="ChEBI" id="CHEBI:10329"/>
        <dbReference type="ChEBI" id="CHEBI:15378"/>
        <dbReference type="ChEBI" id="CHEBI:18408"/>
        <dbReference type="ChEBI" id="CHEBI:58115"/>
        <dbReference type="ChEBI" id="CHEBI:60487"/>
        <dbReference type="EC" id="2.7.8.26"/>
    </reaction>
</comment>
<sequence length="249" mass="28427">MRHFITGLQFLTRLRLIEEKEWSAKNFSGSVKFFPLVGATLGILFALYTYLILEYLPTLGIHISEVIYATTMIFLWVFFTGALHCDGFMDTMDGIFSGRDREKMLVIMKDSRVGANGIVGFVLLVLFKWSLFFEIAQTNQIVTTVFLMPVIARFMMVIGITTFPYARREGLGRYFAEYVTKKTLWIAFIFTIFLVLPFGIKAYFSLVITGLFTIFFCRYVTRLLGGLTGDVYGAITELSEVIVLLAFLK</sequence>
<dbReference type="EC" id="2.7.8.26" evidence="5 19"/>
<feature type="transmembrane region" description="Helical" evidence="19">
    <location>
        <begin position="202"/>
        <end position="219"/>
    </location>
</feature>
<evidence type="ECO:0000256" key="19">
    <source>
        <dbReference type="HAMAP-Rule" id="MF_00719"/>
    </source>
</evidence>
<feature type="transmembrane region" description="Helical" evidence="19">
    <location>
        <begin position="33"/>
        <end position="53"/>
    </location>
</feature>
<dbReference type="PANTHER" id="PTHR34148:SF1">
    <property type="entry name" value="ADENOSYLCOBINAMIDE-GDP RIBAZOLETRANSFERASE"/>
    <property type="match status" value="1"/>
</dbReference>
<dbReference type="HAMAP" id="MF_00719">
    <property type="entry name" value="CobS"/>
    <property type="match status" value="1"/>
</dbReference>
<comment type="similarity">
    <text evidence="4 19">Belongs to the CobS family.</text>
</comment>
<keyword evidence="8 19" id="KW-0169">Cobalamin biosynthesis</keyword>
<evidence type="ECO:0000256" key="17">
    <source>
        <dbReference type="ARBA" id="ARBA00048623"/>
    </source>
</evidence>
<evidence type="ECO:0000256" key="8">
    <source>
        <dbReference type="ARBA" id="ARBA00022573"/>
    </source>
</evidence>
<evidence type="ECO:0000256" key="3">
    <source>
        <dbReference type="ARBA" id="ARBA00004663"/>
    </source>
</evidence>
<evidence type="ECO:0000256" key="13">
    <source>
        <dbReference type="ARBA" id="ARBA00023136"/>
    </source>
</evidence>
<feature type="transmembrane region" description="Helical" evidence="19">
    <location>
        <begin position="113"/>
        <end position="133"/>
    </location>
</feature>
<proteinExistence type="inferred from homology"/>
<keyword evidence="10 19" id="KW-0812">Transmembrane</keyword>
<keyword evidence="9 19" id="KW-0808">Transferase</keyword>
<keyword evidence="7 19" id="KW-1003">Cell membrane</keyword>
<reference evidence="20" key="1">
    <citation type="submission" date="2023-03" db="EMBL/GenBank/DDBJ databases">
        <title>Selenobaculum gbiensis gen. nov. sp. nov., a new bacterium isolated from the gut microbiota of IBD patient.</title>
        <authorList>
            <person name="Yeo S."/>
            <person name="Park H."/>
            <person name="Huh C.S."/>
        </authorList>
    </citation>
    <scope>NUCLEOTIDE SEQUENCE</scope>
    <source>
        <strain evidence="20">ICN-92133</strain>
    </source>
</reference>
<comment type="cofactor">
    <cofactor evidence="1 19">
        <name>Mg(2+)</name>
        <dbReference type="ChEBI" id="CHEBI:18420"/>
    </cofactor>
</comment>
<dbReference type="Proteomes" id="UP001243623">
    <property type="component" value="Chromosome"/>
</dbReference>
<dbReference type="GO" id="GO:0005886">
    <property type="term" value="C:plasma membrane"/>
    <property type="evidence" value="ECO:0007669"/>
    <property type="project" value="UniProtKB-SubCell"/>
</dbReference>
<dbReference type="GO" id="GO:0051073">
    <property type="term" value="F:adenosylcobinamide-GDP ribazoletransferase activity"/>
    <property type="evidence" value="ECO:0007669"/>
    <property type="project" value="UniProtKB-UniRule"/>
</dbReference>
<evidence type="ECO:0000256" key="7">
    <source>
        <dbReference type="ARBA" id="ARBA00022475"/>
    </source>
</evidence>
<organism evidence="20 21">
    <name type="scientific">Selenobaculum gibii</name>
    <dbReference type="NCBI Taxonomy" id="3054208"/>
    <lineage>
        <taxon>Bacteria</taxon>
        <taxon>Bacillati</taxon>
        <taxon>Bacillota</taxon>
        <taxon>Negativicutes</taxon>
        <taxon>Selenomonadales</taxon>
        <taxon>Selenomonadaceae</taxon>
        <taxon>Selenobaculum</taxon>
    </lineage>
</organism>
<comment type="catalytic activity">
    <reaction evidence="18 19">
        <text>alpha-ribazole 5'-phosphate + adenosylcob(III)inamide-GDP = adenosylcob(III)alamin 5'-phosphate + GMP + H(+)</text>
        <dbReference type="Rhea" id="RHEA:23560"/>
        <dbReference type="ChEBI" id="CHEBI:15378"/>
        <dbReference type="ChEBI" id="CHEBI:57918"/>
        <dbReference type="ChEBI" id="CHEBI:58115"/>
        <dbReference type="ChEBI" id="CHEBI:60487"/>
        <dbReference type="ChEBI" id="CHEBI:60493"/>
        <dbReference type="EC" id="2.7.8.26"/>
    </reaction>
</comment>
<dbReference type="EMBL" id="CP120678">
    <property type="protein sequence ID" value="WIW71906.1"/>
    <property type="molecule type" value="Genomic_DNA"/>
</dbReference>
<dbReference type="AlphaFoldDB" id="A0A9Y2AKL9"/>
<evidence type="ECO:0000256" key="16">
    <source>
        <dbReference type="ARBA" id="ARBA00032853"/>
    </source>
</evidence>
<evidence type="ECO:0000256" key="18">
    <source>
        <dbReference type="ARBA" id="ARBA00049504"/>
    </source>
</evidence>
<evidence type="ECO:0000256" key="4">
    <source>
        <dbReference type="ARBA" id="ARBA00010561"/>
    </source>
</evidence>
<protein>
    <recommendedName>
        <fullName evidence="6 19">Adenosylcobinamide-GDP ribazoletransferase</fullName>
        <ecNumber evidence="5 19">2.7.8.26</ecNumber>
    </recommendedName>
    <alternativeName>
        <fullName evidence="16 19">Cobalamin synthase</fullName>
    </alternativeName>
    <alternativeName>
        <fullName evidence="15 19">Cobalamin-5'-phosphate synthase</fullName>
    </alternativeName>
</protein>
<evidence type="ECO:0000256" key="10">
    <source>
        <dbReference type="ARBA" id="ARBA00022692"/>
    </source>
</evidence>
<evidence type="ECO:0000256" key="11">
    <source>
        <dbReference type="ARBA" id="ARBA00022842"/>
    </source>
</evidence>
<feature type="transmembrane region" description="Helical" evidence="19">
    <location>
        <begin position="145"/>
        <end position="166"/>
    </location>
</feature>
<keyword evidence="11 19" id="KW-0460">Magnesium</keyword>
<dbReference type="KEGG" id="sgbi:P3F81_06315"/>
<comment type="subcellular location">
    <subcellularLocation>
        <location evidence="2 19">Cell membrane</location>
        <topology evidence="2 19">Multi-pass membrane protein</topology>
    </subcellularLocation>
</comment>
<dbReference type="NCBIfam" id="TIGR00317">
    <property type="entry name" value="cobS"/>
    <property type="match status" value="1"/>
</dbReference>
<dbReference type="Pfam" id="PF02654">
    <property type="entry name" value="CobS"/>
    <property type="match status" value="1"/>
</dbReference>
<name>A0A9Y2AKL9_9FIRM</name>
<dbReference type="InterPro" id="IPR003805">
    <property type="entry name" value="CobS"/>
</dbReference>
<dbReference type="RefSeq" id="WP_147668720.1">
    <property type="nucleotide sequence ID" value="NZ_CP120678.1"/>
</dbReference>
<evidence type="ECO:0000256" key="14">
    <source>
        <dbReference type="ARBA" id="ARBA00025228"/>
    </source>
</evidence>
<keyword evidence="21" id="KW-1185">Reference proteome</keyword>
<keyword evidence="12 19" id="KW-1133">Transmembrane helix</keyword>
<gene>
    <name evidence="19 20" type="primary">cobS</name>
    <name evidence="20" type="ORF">P3F81_06315</name>
</gene>
<evidence type="ECO:0000256" key="9">
    <source>
        <dbReference type="ARBA" id="ARBA00022679"/>
    </source>
</evidence>
<dbReference type="GO" id="GO:0008818">
    <property type="term" value="F:cobalamin 5'-phosphate synthase activity"/>
    <property type="evidence" value="ECO:0007669"/>
    <property type="project" value="UniProtKB-UniRule"/>
</dbReference>
<comment type="function">
    <text evidence="14 19">Joins adenosylcobinamide-GDP and alpha-ribazole to generate adenosylcobalamin (Ado-cobalamin). Also synthesizes adenosylcobalamin 5'-phosphate from adenosylcobinamide-GDP and alpha-ribazole 5'-phosphate.</text>
</comment>
<dbReference type="GO" id="GO:0009236">
    <property type="term" value="P:cobalamin biosynthetic process"/>
    <property type="evidence" value="ECO:0007669"/>
    <property type="project" value="UniProtKB-UniRule"/>
</dbReference>
<feature type="transmembrane region" description="Helical" evidence="19">
    <location>
        <begin position="231"/>
        <end position="248"/>
    </location>
</feature>
<dbReference type="PANTHER" id="PTHR34148">
    <property type="entry name" value="ADENOSYLCOBINAMIDE-GDP RIBAZOLETRANSFERASE"/>
    <property type="match status" value="1"/>
</dbReference>
<evidence type="ECO:0000256" key="5">
    <source>
        <dbReference type="ARBA" id="ARBA00013200"/>
    </source>
</evidence>
<evidence type="ECO:0000256" key="6">
    <source>
        <dbReference type="ARBA" id="ARBA00015850"/>
    </source>
</evidence>
<feature type="transmembrane region" description="Helical" evidence="19">
    <location>
        <begin position="59"/>
        <end position="79"/>
    </location>
</feature>
<evidence type="ECO:0000256" key="2">
    <source>
        <dbReference type="ARBA" id="ARBA00004651"/>
    </source>
</evidence>
<keyword evidence="13 19" id="KW-0472">Membrane</keyword>
<evidence type="ECO:0000256" key="1">
    <source>
        <dbReference type="ARBA" id="ARBA00001946"/>
    </source>
</evidence>
<evidence type="ECO:0000313" key="20">
    <source>
        <dbReference type="EMBL" id="WIW71906.1"/>
    </source>
</evidence>
<evidence type="ECO:0000256" key="12">
    <source>
        <dbReference type="ARBA" id="ARBA00022989"/>
    </source>
</evidence>
<evidence type="ECO:0000256" key="15">
    <source>
        <dbReference type="ARBA" id="ARBA00032605"/>
    </source>
</evidence>